<sequence>MQQRFTDQKKTLRDFYREVWVVCPSCSGKAFARHLDNSGKVQLSCASCAYAKAYDIKQPSGHRVYMAAHHYFDARLWLQAPFRQHMIFAYNLEHLNYLEAYIQAGLREKKDRAHFTLLEKLPRFYHQQKNREDLLKVIRKLKHRS</sequence>
<dbReference type="KEGG" id="cbae:COR50_17790"/>
<evidence type="ECO:0000313" key="2">
    <source>
        <dbReference type="Proteomes" id="UP000220133"/>
    </source>
</evidence>
<dbReference type="Proteomes" id="UP000220133">
    <property type="component" value="Chromosome"/>
</dbReference>
<dbReference type="AlphaFoldDB" id="A0A291QY51"/>
<keyword evidence="2" id="KW-1185">Reference proteome</keyword>
<accession>A0A291QY51</accession>
<evidence type="ECO:0000313" key="1">
    <source>
        <dbReference type="EMBL" id="ATL48868.1"/>
    </source>
</evidence>
<gene>
    <name evidence="1" type="ORF">COR50_17790</name>
</gene>
<dbReference type="EMBL" id="CP023777">
    <property type="protein sequence ID" value="ATL48868.1"/>
    <property type="molecule type" value="Genomic_DNA"/>
</dbReference>
<reference evidence="1 2" key="1">
    <citation type="submission" date="2017-10" db="EMBL/GenBank/DDBJ databases">
        <title>Paenichitinophaga pekingensis gen. nov., sp. nov., isolated from activated sludge.</title>
        <authorList>
            <person name="Jin D."/>
            <person name="Kong X."/>
            <person name="Deng Y."/>
            <person name="Bai Z."/>
        </authorList>
    </citation>
    <scope>NUCLEOTIDE SEQUENCE [LARGE SCALE GENOMIC DNA]</scope>
    <source>
        <strain evidence="1 2">13</strain>
    </source>
</reference>
<protein>
    <recommendedName>
        <fullName evidence="3">Transposase zinc-ribbon domain-containing protein</fullName>
    </recommendedName>
</protein>
<evidence type="ECO:0008006" key="3">
    <source>
        <dbReference type="Google" id="ProtNLM"/>
    </source>
</evidence>
<proteinExistence type="predicted"/>
<dbReference type="OrthoDB" id="707631at2"/>
<organism evidence="1 2">
    <name type="scientific">Chitinophaga caeni</name>
    <dbReference type="NCBI Taxonomy" id="2029983"/>
    <lineage>
        <taxon>Bacteria</taxon>
        <taxon>Pseudomonadati</taxon>
        <taxon>Bacteroidota</taxon>
        <taxon>Chitinophagia</taxon>
        <taxon>Chitinophagales</taxon>
        <taxon>Chitinophagaceae</taxon>
        <taxon>Chitinophaga</taxon>
    </lineage>
</organism>
<name>A0A291QY51_9BACT</name>